<dbReference type="Proteomes" id="UP000727506">
    <property type="component" value="Unassembled WGS sequence"/>
</dbReference>
<gene>
    <name evidence="1" type="ORF">KH142_09835</name>
</gene>
<accession>A0A943UZA4</accession>
<organism evidence="1 2">
    <name type="scientific">Slackia piriformis</name>
    <dbReference type="NCBI Taxonomy" id="626934"/>
    <lineage>
        <taxon>Bacteria</taxon>
        <taxon>Bacillati</taxon>
        <taxon>Actinomycetota</taxon>
        <taxon>Coriobacteriia</taxon>
        <taxon>Eggerthellales</taxon>
        <taxon>Eggerthellaceae</taxon>
        <taxon>Slackia</taxon>
    </lineage>
</organism>
<dbReference type="InterPro" id="IPR036597">
    <property type="entry name" value="Fido-like_dom_sf"/>
</dbReference>
<evidence type="ECO:0000313" key="2">
    <source>
        <dbReference type="Proteomes" id="UP000727506"/>
    </source>
</evidence>
<comment type="caution">
    <text evidence="1">The sequence shown here is derived from an EMBL/GenBank/DDBJ whole genome shotgun (WGS) entry which is preliminary data.</text>
</comment>
<name>A0A943UZA4_9ACTN</name>
<proteinExistence type="predicted"/>
<protein>
    <submittedName>
        <fullName evidence="1">Fic family protein</fullName>
    </submittedName>
</protein>
<dbReference type="AlphaFoldDB" id="A0A943UZA4"/>
<sequence length="196" mass="22414">MATQYQELSKIYYKAGSHGNSALEKTYQERFNAESTFRTGIVTGGHELFLAVPHELIILTEHILRKERRVSNALRRLPPIARSSLIRSLVMDEIVCTNEIEGIHSTRKQINDVLESIDQDGRNRSNDFKRFRELARLYLQLSDESHEDPRTPADIRSIYDSVMDGELEEKDRPDGTLFRKESVEIIGSGTKAIHTG</sequence>
<dbReference type="Gene3D" id="1.10.3290.10">
    <property type="entry name" value="Fido-like domain"/>
    <property type="match status" value="1"/>
</dbReference>
<reference evidence="1" key="1">
    <citation type="submission" date="2021-02" db="EMBL/GenBank/DDBJ databases">
        <title>Infant gut strain persistence is associated with maternal origin, phylogeny, and functional potential including surface adhesion and iron acquisition.</title>
        <authorList>
            <person name="Lou Y.C."/>
        </authorList>
    </citation>
    <scope>NUCLEOTIDE SEQUENCE</scope>
    <source>
        <strain evidence="1">L2_039_000G1_dasL2_039_000G1_concoct_11</strain>
    </source>
</reference>
<feature type="non-terminal residue" evidence="1">
    <location>
        <position position="196"/>
    </location>
</feature>
<dbReference type="EMBL" id="JAGZSV010000288">
    <property type="protein sequence ID" value="MBS6941742.1"/>
    <property type="molecule type" value="Genomic_DNA"/>
</dbReference>
<evidence type="ECO:0000313" key="1">
    <source>
        <dbReference type="EMBL" id="MBS6941742.1"/>
    </source>
</evidence>